<dbReference type="InterPro" id="IPR011542">
    <property type="entry name" value="SUF_FeS_clus_asmbl_SufD"/>
</dbReference>
<sequence length="428" mass="45355">MASALLESLLGERVADASAVRREAVTALLRDGLPGARDEAWKYTSLRALEQRRYRDGDADAATRAINTGAFMLPEVAGARLVFVNGVFRRDLSVAPAQLGLTIEALSEHPDAFASTLRGAPAGAETRADAFVRLNTALAADGILLRVAGGTRVAEPVHLVFAGAAADTDIAWQARALIELGEGAVLTLVEHHIGASPNAHLGNLVAHYAIAAGARLDLVQIQDAAEAATLIRRNTFRLDRNAALSAHTIETGAQTMRHDFRVDLAGRGARFDSRGVFALRGRQHADTHLVVDHNARDTTCDIVWRGVADQRARGVFHGAITVAEGADGADAQLSNKNLLLSPLAEIDTQPVLEIYADEVKAAHGATVGQLDERALFYMRSRGVPLDAARRILVSAFCGAVISGIEPAALRERIGALLAASLPQAEALS</sequence>
<dbReference type="PANTHER" id="PTHR43575:SF1">
    <property type="entry name" value="PROTEIN ABCI7, CHLOROPLASTIC"/>
    <property type="match status" value="1"/>
</dbReference>
<dbReference type="RefSeq" id="WP_343789519.1">
    <property type="nucleotide sequence ID" value="NZ_BAAAEU010000007.1"/>
</dbReference>
<comment type="caution">
    <text evidence="4">The sequence shown here is derived from an EMBL/GenBank/DDBJ whole genome shotgun (WGS) entry which is preliminary data.</text>
</comment>
<feature type="domain" description="SUF system FeS cluster assembly SufBD N-terminal" evidence="3">
    <location>
        <begin position="18"/>
        <end position="158"/>
    </location>
</feature>
<keyword evidence="5" id="KW-1185">Reference proteome</keyword>
<dbReference type="InterPro" id="IPR037284">
    <property type="entry name" value="SUF_FeS_clus_asmbl_SufBD_sf"/>
</dbReference>
<dbReference type="InterPro" id="IPR000825">
    <property type="entry name" value="SUF_FeS_clus_asmbl_SufBD_core"/>
</dbReference>
<reference evidence="5" key="1">
    <citation type="journal article" date="2019" name="Int. J. Syst. Evol. Microbiol.">
        <title>The Global Catalogue of Microorganisms (GCM) 10K type strain sequencing project: providing services to taxonomists for standard genome sequencing and annotation.</title>
        <authorList>
            <consortium name="The Broad Institute Genomics Platform"/>
            <consortium name="The Broad Institute Genome Sequencing Center for Infectious Disease"/>
            <person name="Wu L."/>
            <person name="Ma J."/>
        </authorList>
    </citation>
    <scope>NUCLEOTIDE SEQUENCE [LARGE SCALE GENOMIC DNA]</scope>
    <source>
        <strain evidence="5">JCM 15421</strain>
    </source>
</reference>
<evidence type="ECO:0000256" key="1">
    <source>
        <dbReference type="ARBA" id="ARBA00043967"/>
    </source>
</evidence>
<dbReference type="SUPFAM" id="SSF101960">
    <property type="entry name" value="Stabilizer of iron transporter SufD"/>
    <property type="match status" value="1"/>
</dbReference>
<dbReference type="InterPro" id="IPR045595">
    <property type="entry name" value="SufBD_N"/>
</dbReference>
<accession>A0ABP3TN61</accession>
<name>A0ABP3TN61_9GAMM</name>
<gene>
    <name evidence="4" type="primary">sufD</name>
    <name evidence="4" type="ORF">GCM10009105_16970</name>
</gene>
<dbReference type="NCBIfam" id="TIGR01981">
    <property type="entry name" value="sufD"/>
    <property type="match status" value="1"/>
</dbReference>
<dbReference type="InterPro" id="IPR055346">
    <property type="entry name" value="Fe-S_cluster_assembly_SufBD"/>
</dbReference>
<evidence type="ECO:0000259" key="2">
    <source>
        <dbReference type="Pfam" id="PF01458"/>
    </source>
</evidence>
<dbReference type="Pfam" id="PF01458">
    <property type="entry name" value="SUFBD_core"/>
    <property type="match status" value="1"/>
</dbReference>
<evidence type="ECO:0000259" key="3">
    <source>
        <dbReference type="Pfam" id="PF19295"/>
    </source>
</evidence>
<feature type="domain" description="SUF system FeS cluster assembly SufBD core" evidence="2">
    <location>
        <begin position="169"/>
        <end position="396"/>
    </location>
</feature>
<dbReference type="PANTHER" id="PTHR43575">
    <property type="entry name" value="PROTEIN ABCI7, CHLOROPLASTIC"/>
    <property type="match status" value="1"/>
</dbReference>
<dbReference type="Proteomes" id="UP001501523">
    <property type="component" value="Unassembled WGS sequence"/>
</dbReference>
<comment type="similarity">
    <text evidence="1">Belongs to the iron-sulfur cluster assembly SufBD family.</text>
</comment>
<proteinExistence type="inferred from homology"/>
<evidence type="ECO:0000313" key="4">
    <source>
        <dbReference type="EMBL" id="GAA0713484.1"/>
    </source>
</evidence>
<dbReference type="Pfam" id="PF19295">
    <property type="entry name" value="SufBD_N"/>
    <property type="match status" value="1"/>
</dbReference>
<dbReference type="EMBL" id="BAAAEU010000007">
    <property type="protein sequence ID" value="GAA0713484.1"/>
    <property type="molecule type" value="Genomic_DNA"/>
</dbReference>
<protein>
    <submittedName>
        <fullName evidence="4">Fe-S cluster assembly protein SufD</fullName>
    </submittedName>
</protein>
<organism evidence="4 5">
    <name type="scientific">Dokdonella soli</name>
    <dbReference type="NCBI Taxonomy" id="529810"/>
    <lineage>
        <taxon>Bacteria</taxon>
        <taxon>Pseudomonadati</taxon>
        <taxon>Pseudomonadota</taxon>
        <taxon>Gammaproteobacteria</taxon>
        <taxon>Lysobacterales</taxon>
        <taxon>Rhodanobacteraceae</taxon>
        <taxon>Dokdonella</taxon>
    </lineage>
</organism>
<evidence type="ECO:0000313" key="5">
    <source>
        <dbReference type="Proteomes" id="UP001501523"/>
    </source>
</evidence>